<dbReference type="Proteomes" id="UP000032309">
    <property type="component" value="Unassembled WGS sequence"/>
</dbReference>
<evidence type="ECO:0000313" key="2">
    <source>
        <dbReference type="Proteomes" id="UP000032309"/>
    </source>
</evidence>
<reference evidence="2" key="1">
    <citation type="journal article" date="2015" name="Genome Announc.">
        <title>Draft Genome Sequence of an Anaerobic Ammonium-Oxidizing Bacterium, "Candidatus Brocadia sinica".</title>
        <authorList>
            <person name="Oshiki M."/>
            <person name="Shinyako-Hata K."/>
            <person name="Satoh H."/>
            <person name="Okabe S."/>
        </authorList>
    </citation>
    <scope>NUCLEOTIDE SEQUENCE [LARGE SCALE GENOMIC DNA]</scope>
    <source>
        <strain evidence="2">JPN1</strain>
    </source>
</reference>
<protein>
    <submittedName>
        <fullName evidence="1">Uncharacterized protein</fullName>
    </submittedName>
</protein>
<dbReference type="EMBL" id="BAFN01000001">
    <property type="protein sequence ID" value="GAN31687.1"/>
    <property type="molecule type" value="Genomic_DNA"/>
</dbReference>
<organism evidence="1 2">
    <name type="scientific">Candidatus Brocadia sinica JPN1</name>
    <dbReference type="NCBI Taxonomy" id="1197129"/>
    <lineage>
        <taxon>Bacteria</taxon>
        <taxon>Pseudomonadati</taxon>
        <taxon>Planctomycetota</taxon>
        <taxon>Candidatus Brocadiia</taxon>
        <taxon>Candidatus Brocadiales</taxon>
        <taxon>Candidatus Brocadiaceae</taxon>
        <taxon>Candidatus Brocadia</taxon>
    </lineage>
</organism>
<sequence length="51" mass="5788">MVLKRNGGDRKKLVLENKEDVNSWQGGFYSVKDSSYRIAVSVNNEEITKNA</sequence>
<accession>A0ABQ0JSI0</accession>
<dbReference type="RefSeq" id="WP_157842297.1">
    <property type="nucleotide sequence ID" value="NZ_BAFN01000001.1"/>
</dbReference>
<gene>
    <name evidence="1" type="ORF">BROSI_A0189</name>
</gene>
<keyword evidence="2" id="KW-1185">Reference proteome</keyword>
<proteinExistence type="predicted"/>
<name>A0ABQ0JSI0_9BACT</name>
<comment type="caution">
    <text evidence="1">The sequence shown here is derived from an EMBL/GenBank/DDBJ whole genome shotgun (WGS) entry which is preliminary data.</text>
</comment>
<evidence type="ECO:0000313" key="1">
    <source>
        <dbReference type="EMBL" id="GAN31687.1"/>
    </source>
</evidence>